<accession>A0A165EH67</accession>
<name>A0A165EH67_9BASI</name>
<reference evidence="1 2" key="1">
    <citation type="journal article" date="2016" name="Mol. Biol. Evol.">
        <title>Comparative Genomics of Early-Diverging Mushroom-Forming Fungi Provides Insights into the Origins of Lignocellulose Decay Capabilities.</title>
        <authorList>
            <person name="Nagy L.G."/>
            <person name="Riley R."/>
            <person name="Tritt A."/>
            <person name="Adam C."/>
            <person name="Daum C."/>
            <person name="Floudas D."/>
            <person name="Sun H."/>
            <person name="Yadav J.S."/>
            <person name="Pangilinan J."/>
            <person name="Larsson K.H."/>
            <person name="Matsuura K."/>
            <person name="Barry K."/>
            <person name="Labutti K."/>
            <person name="Kuo R."/>
            <person name="Ohm R.A."/>
            <person name="Bhattacharya S.S."/>
            <person name="Shirouzu T."/>
            <person name="Yoshinaga Y."/>
            <person name="Martin F.M."/>
            <person name="Grigoriev I.V."/>
            <person name="Hibbett D.S."/>
        </authorList>
    </citation>
    <scope>NUCLEOTIDE SEQUENCE [LARGE SCALE GENOMIC DNA]</scope>
    <source>
        <strain evidence="1 2">HHB12733</strain>
    </source>
</reference>
<dbReference type="Proteomes" id="UP000076842">
    <property type="component" value="Unassembled WGS sequence"/>
</dbReference>
<evidence type="ECO:0000313" key="2">
    <source>
        <dbReference type="Proteomes" id="UP000076842"/>
    </source>
</evidence>
<gene>
    <name evidence="1" type="ORF">CALCODRAFT_370921</name>
</gene>
<evidence type="ECO:0000313" key="1">
    <source>
        <dbReference type="EMBL" id="KZT54862.1"/>
    </source>
</evidence>
<sequence>MAPWHEMENISALDGFLSRHSETLRDLALRIGPPIDGDRQYHVLNRLPSLRTMPNLRVMSIQWIPSCGEITFLPAYLEELTLPLYGADPEFEAVRERTFDCLQALVASPLTEVRMVQPCLWYN</sequence>
<keyword evidence="2" id="KW-1185">Reference proteome</keyword>
<organism evidence="1 2">
    <name type="scientific">Calocera cornea HHB12733</name>
    <dbReference type="NCBI Taxonomy" id="1353952"/>
    <lineage>
        <taxon>Eukaryota</taxon>
        <taxon>Fungi</taxon>
        <taxon>Dikarya</taxon>
        <taxon>Basidiomycota</taxon>
        <taxon>Agaricomycotina</taxon>
        <taxon>Dacrymycetes</taxon>
        <taxon>Dacrymycetales</taxon>
        <taxon>Dacrymycetaceae</taxon>
        <taxon>Calocera</taxon>
    </lineage>
</organism>
<proteinExistence type="predicted"/>
<dbReference type="InParanoid" id="A0A165EH67"/>
<dbReference type="EMBL" id="KV424005">
    <property type="protein sequence ID" value="KZT54862.1"/>
    <property type="molecule type" value="Genomic_DNA"/>
</dbReference>
<dbReference type="AlphaFoldDB" id="A0A165EH67"/>
<protein>
    <submittedName>
        <fullName evidence="1">Uncharacterized protein</fullName>
    </submittedName>
</protein>